<protein>
    <submittedName>
        <fullName evidence="1">Uncharacterized protein</fullName>
    </submittedName>
</protein>
<proteinExistence type="predicted"/>
<dbReference type="GeneID" id="19337487"/>
<keyword evidence="2" id="KW-1185">Reference proteome</keyword>
<gene>
    <name evidence="1" type="ORF">MYCFIDRAFT_211719</name>
</gene>
<dbReference type="Proteomes" id="UP000016932">
    <property type="component" value="Unassembled WGS sequence"/>
</dbReference>
<reference evidence="1 2" key="1">
    <citation type="journal article" date="2012" name="PLoS Pathog.">
        <title>Diverse lifestyles and strategies of plant pathogenesis encoded in the genomes of eighteen Dothideomycetes fungi.</title>
        <authorList>
            <person name="Ohm R.A."/>
            <person name="Feau N."/>
            <person name="Henrissat B."/>
            <person name="Schoch C.L."/>
            <person name="Horwitz B.A."/>
            <person name="Barry K.W."/>
            <person name="Condon B.J."/>
            <person name="Copeland A.C."/>
            <person name="Dhillon B."/>
            <person name="Glaser F."/>
            <person name="Hesse C.N."/>
            <person name="Kosti I."/>
            <person name="LaButti K."/>
            <person name="Lindquist E.A."/>
            <person name="Lucas S."/>
            <person name="Salamov A.A."/>
            <person name="Bradshaw R.E."/>
            <person name="Ciuffetti L."/>
            <person name="Hamelin R.C."/>
            <person name="Kema G.H.J."/>
            <person name="Lawrence C."/>
            <person name="Scott J.A."/>
            <person name="Spatafora J.W."/>
            <person name="Turgeon B.G."/>
            <person name="de Wit P.J.G.M."/>
            <person name="Zhong S."/>
            <person name="Goodwin S.B."/>
            <person name="Grigoriev I.V."/>
        </authorList>
    </citation>
    <scope>NUCLEOTIDE SEQUENCE [LARGE SCALE GENOMIC DNA]</scope>
    <source>
        <strain evidence="1 2">CIRAD86</strain>
    </source>
</reference>
<evidence type="ECO:0000313" key="2">
    <source>
        <dbReference type="Proteomes" id="UP000016932"/>
    </source>
</evidence>
<sequence length="71" mass="8329">MRWRSPRSESRRTNLHRRIPGSLHEVSPMNVPHRPKTTTLDALRSTYETGHILATTHISPAMQRRQSRLFL</sequence>
<organism evidence="1 2">
    <name type="scientific">Pseudocercospora fijiensis (strain CIRAD86)</name>
    <name type="common">Black leaf streak disease fungus</name>
    <name type="synonym">Mycosphaerella fijiensis</name>
    <dbReference type="NCBI Taxonomy" id="383855"/>
    <lineage>
        <taxon>Eukaryota</taxon>
        <taxon>Fungi</taxon>
        <taxon>Dikarya</taxon>
        <taxon>Ascomycota</taxon>
        <taxon>Pezizomycotina</taxon>
        <taxon>Dothideomycetes</taxon>
        <taxon>Dothideomycetidae</taxon>
        <taxon>Mycosphaerellales</taxon>
        <taxon>Mycosphaerellaceae</taxon>
        <taxon>Pseudocercospora</taxon>
    </lineage>
</organism>
<dbReference type="EMBL" id="KB446560">
    <property type="protein sequence ID" value="EME80985.1"/>
    <property type="molecule type" value="Genomic_DNA"/>
</dbReference>
<evidence type="ECO:0000313" key="1">
    <source>
        <dbReference type="EMBL" id="EME80985.1"/>
    </source>
</evidence>
<dbReference type="KEGG" id="pfj:MYCFIDRAFT_211719"/>
<accession>M2YTA6</accession>
<dbReference type="VEuPathDB" id="FungiDB:MYCFIDRAFT_211719"/>
<dbReference type="AlphaFoldDB" id="M2YTA6"/>
<dbReference type="RefSeq" id="XP_007928314.1">
    <property type="nucleotide sequence ID" value="XM_007930123.1"/>
</dbReference>
<name>M2YTA6_PSEFD</name>
<dbReference type="HOGENOM" id="CLU_2741129_0_0_1"/>